<evidence type="ECO:0000313" key="5">
    <source>
        <dbReference type="Proteomes" id="UP000235672"/>
    </source>
</evidence>
<accession>A0A2J6Q2N2</accession>
<keyword evidence="2" id="KW-0812">Transmembrane</keyword>
<protein>
    <recommendedName>
        <fullName evidence="6">Mid2 domain-containing protein</fullName>
    </recommendedName>
</protein>
<dbReference type="STRING" id="1745343.A0A2J6Q2N2"/>
<name>A0A2J6Q2N2_9HELO</name>
<feature type="compositionally biased region" description="Basic and acidic residues" evidence="1">
    <location>
        <begin position="243"/>
        <end position="255"/>
    </location>
</feature>
<keyword evidence="3" id="KW-0732">Signal</keyword>
<keyword evidence="2" id="KW-1133">Transmembrane helix</keyword>
<keyword evidence="5" id="KW-1185">Reference proteome</keyword>
<feature type="signal peptide" evidence="3">
    <location>
        <begin position="1"/>
        <end position="17"/>
    </location>
</feature>
<feature type="chain" id="PRO_5014367438" description="Mid2 domain-containing protein" evidence="3">
    <location>
        <begin position="18"/>
        <end position="271"/>
    </location>
</feature>
<evidence type="ECO:0000256" key="1">
    <source>
        <dbReference type="SAM" id="MobiDB-lite"/>
    </source>
</evidence>
<feature type="transmembrane region" description="Helical" evidence="2">
    <location>
        <begin position="171"/>
        <end position="197"/>
    </location>
</feature>
<dbReference type="OrthoDB" id="3564544at2759"/>
<reference evidence="4 5" key="1">
    <citation type="submission" date="2016-05" db="EMBL/GenBank/DDBJ databases">
        <title>A degradative enzymes factory behind the ericoid mycorrhizal symbiosis.</title>
        <authorList>
            <consortium name="DOE Joint Genome Institute"/>
            <person name="Martino E."/>
            <person name="Morin E."/>
            <person name="Grelet G."/>
            <person name="Kuo A."/>
            <person name="Kohler A."/>
            <person name="Daghino S."/>
            <person name="Barry K."/>
            <person name="Choi C."/>
            <person name="Cichocki N."/>
            <person name="Clum A."/>
            <person name="Copeland A."/>
            <person name="Hainaut M."/>
            <person name="Haridas S."/>
            <person name="Labutti K."/>
            <person name="Lindquist E."/>
            <person name="Lipzen A."/>
            <person name="Khouja H.-R."/>
            <person name="Murat C."/>
            <person name="Ohm R."/>
            <person name="Olson A."/>
            <person name="Spatafora J."/>
            <person name="Veneault-Fourrey C."/>
            <person name="Henrissat B."/>
            <person name="Grigoriev I."/>
            <person name="Martin F."/>
            <person name="Perotto S."/>
        </authorList>
    </citation>
    <scope>NUCLEOTIDE SEQUENCE [LARGE SCALE GENOMIC DNA]</scope>
    <source>
        <strain evidence="4 5">UAMH 7357</strain>
    </source>
</reference>
<organism evidence="4 5">
    <name type="scientific">Hyaloscypha hepaticicola</name>
    <dbReference type="NCBI Taxonomy" id="2082293"/>
    <lineage>
        <taxon>Eukaryota</taxon>
        <taxon>Fungi</taxon>
        <taxon>Dikarya</taxon>
        <taxon>Ascomycota</taxon>
        <taxon>Pezizomycotina</taxon>
        <taxon>Leotiomycetes</taxon>
        <taxon>Helotiales</taxon>
        <taxon>Hyaloscyphaceae</taxon>
        <taxon>Hyaloscypha</taxon>
    </lineage>
</organism>
<evidence type="ECO:0008006" key="6">
    <source>
        <dbReference type="Google" id="ProtNLM"/>
    </source>
</evidence>
<dbReference type="AlphaFoldDB" id="A0A2J6Q2N2"/>
<evidence type="ECO:0000313" key="4">
    <source>
        <dbReference type="EMBL" id="PMD20531.1"/>
    </source>
</evidence>
<evidence type="ECO:0000256" key="2">
    <source>
        <dbReference type="SAM" id="Phobius"/>
    </source>
</evidence>
<evidence type="ECO:0000256" key="3">
    <source>
        <dbReference type="SAM" id="SignalP"/>
    </source>
</evidence>
<dbReference type="Proteomes" id="UP000235672">
    <property type="component" value="Unassembled WGS sequence"/>
</dbReference>
<gene>
    <name evidence="4" type="ORF">NA56DRAFT_704336</name>
</gene>
<sequence>MVPFMVLKTSFIPIVSAAATCYYTDGSADNSDDQLACDPTATVSACCGQTDYCLSNGLCLDAGANSLLAVQGCTDPKWSSPCHAYCPSEIQLGDTMYPCANTEPASGGSVEFCCGHEATNVSTCCANGGAFSVPVGTDCFETVSAFELFGNFDIHSSGQSIQVSFENKKSLAIGLGVGLGVGIPFLLLLSALVFLGLQLKRQNKDRATPGGAPPMVSEGLPMTDSYPHVVEFAERQKLGVRNELDSQRTGLRGELDSQNQQVYEVPNQGNR</sequence>
<feature type="compositionally biased region" description="Polar residues" evidence="1">
    <location>
        <begin position="256"/>
        <end position="271"/>
    </location>
</feature>
<proteinExistence type="predicted"/>
<dbReference type="EMBL" id="KZ613484">
    <property type="protein sequence ID" value="PMD20531.1"/>
    <property type="molecule type" value="Genomic_DNA"/>
</dbReference>
<feature type="region of interest" description="Disordered" evidence="1">
    <location>
        <begin position="243"/>
        <end position="271"/>
    </location>
</feature>
<keyword evidence="2" id="KW-0472">Membrane</keyword>